<feature type="region of interest" description="Disordered" evidence="1">
    <location>
        <begin position="151"/>
        <end position="184"/>
    </location>
</feature>
<protein>
    <submittedName>
        <fullName evidence="2">Uncharacterized protein</fullName>
    </submittedName>
</protein>
<feature type="compositionally biased region" description="Low complexity" evidence="1">
    <location>
        <begin position="151"/>
        <end position="165"/>
    </location>
</feature>
<dbReference type="EMBL" id="VOFY01000005">
    <property type="protein sequence ID" value="KAA8593125.1"/>
    <property type="molecule type" value="Genomic_DNA"/>
</dbReference>
<dbReference type="AlphaFoldDB" id="A0A5J5DID9"/>
<feature type="region of interest" description="Disordered" evidence="1">
    <location>
        <begin position="120"/>
        <end position="139"/>
    </location>
</feature>
<keyword evidence="3" id="KW-1185">Reference proteome</keyword>
<organism evidence="2 3">
    <name type="scientific">Etheostoma spectabile</name>
    <name type="common">orangethroat darter</name>
    <dbReference type="NCBI Taxonomy" id="54343"/>
    <lineage>
        <taxon>Eukaryota</taxon>
        <taxon>Metazoa</taxon>
        <taxon>Chordata</taxon>
        <taxon>Craniata</taxon>
        <taxon>Vertebrata</taxon>
        <taxon>Euteleostomi</taxon>
        <taxon>Actinopterygii</taxon>
        <taxon>Neopterygii</taxon>
        <taxon>Teleostei</taxon>
        <taxon>Neoteleostei</taxon>
        <taxon>Acanthomorphata</taxon>
        <taxon>Eupercaria</taxon>
        <taxon>Perciformes</taxon>
        <taxon>Percoidei</taxon>
        <taxon>Percidae</taxon>
        <taxon>Etheostomatinae</taxon>
        <taxon>Etheostoma</taxon>
    </lineage>
</organism>
<feature type="compositionally biased region" description="Polar residues" evidence="1">
    <location>
        <begin position="226"/>
        <end position="235"/>
    </location>
</feature>
<accession>A0A5J5DID9</accession>
<proteinExistence type="predicted"/>
<evidence type="ECO:0000313" key="3">
    <source>
        <dbReference type="Proteomes" id="UP000327493"/>
    </source>
</evidence>
<sequence>MEDAVLATNQRAAAGNTAGPRGGSARFGASVRQKRERETQRASGEDNTLHSFLRRLLTTCKKVERDMPSTRSHGRVQPTLSFPRRKSCRVSSRSKAGEKSPTKTLDPVLTRIGPLSPVLTRIGPLSPRRPAEQPALLSPTGEVIRLFPLSPRRPAAQPPSSGLPTPSGPPKRLPLSPRKRTGDDSGCNTFCYFLQVTTAAVTPSVISSPGDDSGCNTGAGPLGSPPKQSKPTTASPRKLGFDENSPISARRRLVPSPPTAPSPRQHATPAGSPARQNPERKSPANSKRTSIADLSPVQTVVVNCMSLRSSHAVFPLLADRLKAPGGQNGLRRFLTAPGPA</sequence>
<feature type="compositionally biased region" description="Basic and acidic residues" evidence="1">
    <location>
        <begin position="33"/>
        <end position="48"/>
    </location>
</feature>
<feature type="region of interest" description="Disordered" evidence="1">
    <location>
        <begin position="1"/>
        <end position="50"/>
    </location>
</feature>
<reference evidence="2 3" key="1">
    <citation type="submission" date="2019-08" db="EMBL/GenBank/DDBJ databases">
        <title>A chromosome-level genome assembly, high-density linkage maps, and genome scans reveal the genomic architecture of hybrid incompatibilities underlying speciation via character displacement in darters (Percidae: Etheostominae).</title>
        <authorList>
            <person name="Moran R.L."/>
            <person name="Catchen J.M."/>
            <person name="Fuller R.C."/>
        </authorList>
    </citation>
    <scope>NUCLEOTIDE SEQUENCE [LARGE SCALE GENOMIC DNA]</scope>
    <source>
        <strain evidence="2">EspeVRDwgs_2016</strain>
        <tissue evidence="2">Muscle</tissue>
    </source>
</reference>
<evidence type="ECO:0000313" key="2">
    <source>
        <dbReference type="EMBL" id="KAA8593125.1"/>
    </source>
</evidence>
<gene>
    <name evidence="2" type="ORF">FQN60_018580</name>
</gene>
<feature type="region of interest" description="Disordered" evidence="1">
    <location>
        <begin position="63"/>
        <end position="109"/>
    </location>
</feature>
<evidence type="ECO:0000256" key="1">
    <source>
        <dbReference type="SAM" id="MobiDB-lite"/>
    </source>
</evidence>
<name>A0A5J5DID9_9PERO</name>
<feature type="region of interest" description="Disordered" evidence="1">
    <location>
        <begin position="209"/>
        <end position="291"/>
    </location>
</feature>
<dbReference type="Proteomes" id="UP000327493">
    <property type="component" value="Chromosome 5"/>
</dbReference>
<comment type="caution">
    <text evidence="2">The sequence shown here is derived from an EMBL/GenBank/DDBJ whole genome shotgun (WGS) entry which is preliminary data.</text>
</comment>
<feature type="non-terminal residue" evidence="2">
    <location>
        <position position="340"/>
    </location>
</feature>